<keyword evidence="1" id="KW-0732">Signal</keyword>
<evidence type="ECO:0000313" key="3">
    <source>
        <dbReference type="EMBL" id="ABM35470.1"/>
    </source>
</evidence>
<dbReference type="InterPro" id="IPR016147">
    <property type="entry name" value="Pili_assmbl_chaperone_N"/>
</dbReference>
<dbReference type="PANTHER" id="PTHR30251:SF4">
    <property type="entry name" value="SLR1668 PROTEIN"/>
    <property type="match status" value="1"/>
</dbReference>
<dbReference type="PANTHER" id="PTHR30251">
    <property type="entry name" value="PILUS ASSEMBLY CHAPERONE"/>
    <property type="match status" value="1"/>
</dbReference>
<dbReference type="EMBL" id="CP000529">
    <property type="protein sequence ID" value="ABM35470.1"/>
    <property type="molecule type" value="Genomic_DNA"/>
</dbReference>
<dbReference type="GO" id="GO:0071555">
    <property type="term" value="P:cell wall organization"/>
    <property type="evidence" value="ECO:0007669"/>
    <property type="project" value="InterPro"/>
</dbReference>
<name>A1VIJ2_POLNA</name>
<evidence type="ECO:0000259" key="2">
    <source>
        <dbReference type="Pfam" id="PF00345"/>
    </source>
</evidence>
<feature type="domain" description="Pili assembly chaperone N-terminal" evidence="2">
    <location>
        <begin position="31"/>
        <end position="152"/>
    </location>
</feature>
<dbReference type="KEGG" id="pna:Pnap_0145"/>
<proteinExistence type="predicted"/>
<dbReference type="InterPro" id="IPR013783">
    <property type="entry name" value="Ig-like_fold"/>
</dbReference>
<dbReference type="Pfam" id="PF00345">
    <property type="entry name" value="PapD_N"/>
    <property type="match status" value="1"/>
</dbReference>
<dbReference type="HOGENOM" id="CLU_076533_2_0_4"/>
<dbReference type="OrthoDB" id="511700at2"/>
<dbReference type="SUPFAM" id="SSF49354">
    <property type="entry name" value="PapD-like"/>
    <property type="match status" value="1"/>
</dbReference>
<feature type="chain" id="PRO_5002639746" evidence="1">
    <location>
        <begin position="30"/>
        <end position="262"/>
    </location>
</feature>
<dbReference type="eggNOG" id="COG3121">
    <property type="taxonomic scope" value="Bacteria"/>
</dbReference>
<evidence type="ECO:0000313" key="4">
    <source>
        <dbReference type="Proteomes" id="UP000000644"/>
    </source>
</evidence>
<accession>A1VIJ2</accession>
<dbReference type="AlphaFoldDB" id="A1VIJ2"/>
<dbReference type="InterPro" id="IPR050643">
    <property type="entry name" value="Periplasmic_pilus_chap"/>
</dbReference>
<dbReference type="RefSeq" id="WP_011799580.1">
    <property type="nucleotide sequence ID" value="NC_008781.1"/>
</dbReference>
<dbReference type="STRING" id="365044.Pnap_0145"/>
<keyword evidence="4" id="KW-1185">Reference proteome</keyword>
<protein>
    <submittedName>
        <fullName evidence="3">P pilus assembly protein chaperone PapD-like protein</fullName>
    </submittedName>
</protein>
<dbReference type="Proteomes" id="UP000000644">
    <property type="component" value="Chromosome"/>
</dbReference>
<dbReference type="InterPro" id="IPR008962">
    <property type="entry name" value="PapD-like_sf"/>
</dbReference>
<reference evidence="4" key="1">
    <citation type="journal article" date="2009" name="Environ. Microbiol.">
        <title>The genome of Polaromonas naphthalenivorans strain CJ2, isolated from coal tar-contaminated sediment, reveals physiological and metabolic versatility and evolution through extensive horizontal gene transfer.</title>
        <authorList>
            <person name="Yagi J.M."/>
            <person name="Sims D."/>
            <person name="Brettin T."/>
            <person name="Bruce D."/>
            <person name="Madsen E.L."/>
        </authorList>
    </citation>
    <scope>NUCLEOTIDE SEQUENCE [LARGE SCALE GENOMIC DNA]</scope>
    <source>
        <strain evidence="4">CJ2</strain>
    </source>
</reference>
<dbReference type="Gene3D" id="2.60.40.10">
    <property type="entry name" value="Immunoglobulins"/>
    <property type="match status" value="1"/>
</dbReference>
<sequence>MMLNALVHRSLCAGVLLAGMLGLPASSYAAGLSISPVVVEIDSPRRAVAVTVTNQGDQAVTFQTEAMVWQQVNGVDQFEPTDELLVVPPIVEVPPNASQIFRVTLHVPRPSPVERTYRLILEDVSEDQAPTGQASVAFKFAHNLPVMVAPSGNVSNAVRWKPCPPEASATAASALAKPTTARSPEACVRLLNAGNRRVKVQTLTLTGDNWQQALPLKNGVNVLAGAEREWRVPLQAGQTGALRGMQVNTARGETLQAEAGGF</sequence>
<organism evidence="3 4">
    <name type="scientific">Polaromonas naphthalenivorans (strain CJ2)</name>
    <dbReference type="NCBI Taxonomy" id="365044"/>
    <lineage>
        <taxon>Bacteria</taxon>
        <taxon>Pseudomonadati</taxon>
        <taxon>Pseudomonadota</taxon>
        <taxon>Betaproteobacteria</taxon>
        <taxon>Burkholderiales</taxon>
        <taxon>Comamonadaceae</taxon>
        <taxon>Polaromonas</taxon>
    </lineage>
</organism>
<dbReference type="GO" id="GO:0030288">
    <property type="term" value="C:outer membrane-bounded periplasmic space"/>
    <property type="evidence" value="ECO:0007669"/>
    <property type="project" value="InterPro"/>
</dbReference>
<feature type="signal peptide" evidence="1">
    <location>
        <begin position="1"/>
        <end position="29"/>
    </location>
</feature>
<evidence type="ECO:0000256" key="1">
    <source>
        <dbReference type="SAM" id="SignalP"/>
    </source>
</evidence>
<gene>
    <name evidence="3" type="ordered locus">Pnap_0145</name>
</gene>